<dbReference type="InterPro" id="IPR008183">
    <property type="entry name" value="Aldose_1/G6P_1-epimerase"/>
</dbReference>
<comment type="caution">
    <text evidence="2">The sequence shown here is derived from an EMBL/GenBank/DDBJ whole genome shotgun (WGS) entry which is preliminary data.</text>
</comment>
<reference evidence="2 3" key="1">
    <citation type="journal article" date="2024" name="Nat. Commun.">
        <title>Phylogenomics reveals the evolutionary origins of lichenization in chlorophyte algae.</title>
        <authorList>
            <person name="Puginier C."/>
            <person name="Libourel C."/>
            <person name="Otte J."/>
            <person name="Skaloud P."/>
            <person name="Haon M."/>
            <person name="Grisel S."/>
            <person name="Petersen M."/>
            <person name="Berrin J.G."/>
            <person name="Delaux P.M."/>
            <person name="Dal Grande F."/>
            <person name="Keller J."/>
        </authorList>
    </citation>
    <scope>NUCLEOTIDE SEQUENCE [LARGE SCALE GENOMIC DNA]</scope>
    <source>
        <strain evidence="2 3">SAG 2523</strain>
    </source>
</reference>
<evidence type="ECO:0000313" key="3">
    <source>
        <dbReference type="Proteomes" id="UP001485043"/>
    </source>
</evidence>
<dbReference type="AlphaFoldDB" id="A0AAW1TDJ9"/>
<dbReference type="GO" id="GO:0030246">
    <property type="term" value="F:carbohydrate binding"/>
    <property type="evidence" value="ECO:0007669"/>
    <property type="project" value="InterPro"/>
</dbReference>
<feature type="region of interest" description="Disordered" evidence="1">
    <location>
        <begin position="429"/>
        <end position="464"/>
    </location>
</feature>
<accession>A0AAW1TDJ9</accession>
<dbReference type="SUPFAM" id="SSF74650">
    <property type="entry name" value="Galactose mutarotase-like"/>
    <property type="match status" value="2"/>
</dbReference>
<feature type="region of interest" description="Disordered" evidence="1">
    <location>
        <begin position="168"/>
        <end position="237"/>
    </location>
</feature>
<name>A0AAW1TDJ9_9CHLO</name>
<dbReference type="Pfam" id="PF01263">
    <property type="entry name" value="Aldose_epim"/>
    <property type="match status" value="1"/>
</dbReference>
<dbReference type="InterPro" id="IPR011013">
    <property type="entry name" value="Gal_mutarotase_sf_dom"/>
</dbReference>
<dbReference type="GO" id="GO:0047938">
    <property type="term" value="F:glucose-6-phosphate 1-epimerase activity"/>
    <property type="evidence" value="ECO:0007669"/>
    <property type="project" value="TreeGrafter"/>
</dbReference>
<dbReference type="PANTHER" id="PTHR11122">
    <property type="entry name" value="APOSPORY-ASSOCIATED PROTEIN C-RELATED"/>
    <property type="match status" value="1"/>
</dbReference>
<dbReference type="Gene3D" id="2.70.98.10">
    <property type="match status" value="2"/>
</dbReference>
<dbReference type="EMBL" id="JALJOV010000076">
    <property type="protein sequence ID" value="KAK9867589.1"/>
    <property type="molecule type" value="Genomic_DNA"/>
</dbReference>
<proteinExistence type="predicted"/>
<dbReference type="InterPro" id="IPR014718">
    <property type="entry name" value="GH-type_carb-bd"/>
</dbReference>
<dbReference type="PANTHER" id="PTHR11122:SF13">
    <property type="entry name" value="GLUCOSE-6-PHOSPHATE 1-EPIMERASE"/>
    <property type="match status" value="1"/>
</dbReference>
<keyword evidence="3" id="KW-1185">Reference proteome</keyword>
<dbReference type="GO" id="GO:0005975">
    <property type="term" value="P:carbohydrate metabolic process"/>
    <property type="evidence" value="ECO:0007669"/>
    <property type="project" value="InterPro"/>
</dbReference>
<gene>
    <name evidence="2" type="ORF">WJX84_000523</name>
</gene>
<evidence type="ECO:0000313" key="2">
    <source>
        <dbReference type="EMBL" id="KAK9867589.1"/>
    </source>
</evidence>
<protein>
    <submittedName>
        <fullName evidence="2">Uncharacterized protein</fullName>
    </submittedName>
</protein>
<sequence length="464" mass="52099">MQFSNEELRAHMQEYLEWSQETFDIEDLVEVRQGLGGLPCVALQHPTGATAQVYLHGANVVSWTMPDGRELLHTMSDNVFDGHESIRGGMPILFPQVGVGRLPRGGFMGDLHWSVVDTAISPGFAEGTAEDPAPSVVLHAQDDPWTMSMYPHEFEALYTVSLMLPDDFDSPESDGAPERIRGPGPKKELSKLQQDNEKRLSEGKFLYDPKQMEARRSRNSKKMADLQATSGATGGTMGEQFEEEDAEAQAAMDTNQLPMQLRCKLDILNKSEREMQFTTSLQSHWVVKDLHSYFPFVRTIGLGGRYMLDSSHEPAHPQLRIDNEDYLCFGRDHVDRVYIDAHDTEVRFCNGTPTHLEMLPRQNFRDLQALSPLMTDPDEAASFVSLGPAEAARTVRLQPGETWSGEMCFRSHDNYWEYPIFEQMKATPYPGYEDDLGHSEIPPGPPGIDQNVPRPGGPHADAYE</sequence>
<feature type="compositionally biased region" description="Basic and acidic residues" evidence="1">
    <location>
        <begin position="176"/>
        <end position="216"/>
    </location>
</feature>
<evidence type="ECO:0000256" key="1">
    <source>
        <dbReference type="SAM" id="MobiDB-lite"/>
    </source>
</evidence>
<dbReference type="GO" id="GO:0005737">
    <property type="term" value="C:cytoplasm"/>
    <property type="evidence" value="ECO:0007669"/>
    <property type="project" value="TreeGrafter"/>
</dbReference>
<dbReference type="Proteomes" id="UP001485043">
    <property type="component" value="Unassembled WGS sequence"/>
</dbReference>
<organism evidence="2 3">
    <name type="scientific">Apatococcus fuscideae</name>
    <dbReference type="NCBI Taxonomy" id="2026836"/>
    <lineage>
        <taxon>Eukaryota</taxon>
        <taxon>Viridiplantae</taxon>
        <taxon>Chlorophyta</taxon>
        <taxon>core chlorophytes</taxon>
        <taxon>Trebouxiophyceae</taxon>
        <taxon>Chlorellales</taxon>
        <taxon>Chlorellaceae</taxon>
        <taxon>Apatococcus</taxon>
    </lineage>
</organism>